<proteinExistence type="predicted"/>
<evidence type="ECO:0000256" key="4">
    <source>
        <dbReference type="SAM" id="MobiDB-lite"/>
    </source>
</evidence>
<dbReference type="OrthoDB" id="9796124at2"/>
<dbReference type="InterPro" id="IPR036388">
    <property type="entry name" value="WH-like_DNA-bd_sf"/>
</dbReference>
<evidence type="ECO:0000256" key="3">
    <source>
        <dbReference type="ARBA" id="ARBA00023163"/>
    </source>
</evidence>
<keyword evidence="2" id="KW-0238">DNA-binding</keyword>
<dbReference type="RefSeq" id="WP_090259691.1">
    <property type="nucleotide sequence ID" value="NZ_FNDS01000001.1"/>
</dbReference>
<dbReference type="CDD" id="cd00090">
    <property type="entry name" value="HTH_ARSR"/>
    <property type="match status" value="1"/>
</dbReference>
<organism evidence="6 7">
    <name type="scientific">Pseudomonas panipatensis</name>
    <dbReference type="NCBI Taxonomy" id="428992"/>
    <lineage>
        <taxon>Bacteria</taxon>
        <taxon>Pseudomonadati</taxon>
        <taxon>Pseudomonadota</taxon>
        <taxon>Gammaproteobacteria</taxon>
        <taxon>Pseudomonadales</taxon>
        <taxon>Pseudomonadaceae</taxon>
        <taxon>Pseudomonas</taxon>
    </lineage>
</organism>
<dbReference type="PANTHER" id="PTHR43132">
    <property type="entry name" value="ARSENICAL RESISTANCE OPERON REPRESSOR ARSR-RELATED"/>
    <property type="match status" value="1"/>
</dbReference>
<dbReference type="GO" id="GO:0003700">
    <property type="term" value="F:DNA-binding transcription factor activity"/>
    <property type="evidence" value="ECO:0007669"/>
    <property type="project" value="InterPro"/>
</dbReference>
<keyword evidence="3" id="KW-0804">Transcription</keyword>
<dbReference type="SUPFAM" id="SSF46785">
    <property type="entry name" value="Winged helix' DNA-binding domain"/>
    <property type="match status" value="1"/>
</dbReference>
<evidence type="ECO:0000256" key="2">
    <source>
        <dbReference type="ARBA" id="ARBA00023125"/>
    </source>
</evidence>
<evidence type="ECO:0000259" key="5">
    <source>
        <dbReference type="PROSITE" id="PS50987"/>
    </source>
</evidence>
<keyword evidence="7" id="KW-1185">Reference proteome</keyword>
<dbReference type="GO" id="GO:0003677">
    <property type="term" value="F:DNA binding"/>
    <property type="evidence" value="ECO:0007669"/>
    <property type="project" value="UniProtKB-KW"/>
</dbReference>
<dbReference type="PANTHER" id="PTHR43132:SF2">
    <property type="entry name" value="ARSENICAL RESISTANCE OPERON REPRESSOR ARSR-RELATED"/>
    <property type="match status" value="1"/>
</dbReference>
<dbReference type="InterPro" id="IPR051011">
    <property type="entry name" value="Metal_resp_trans_reg"/>
</dbReference>
<reference evidence="7" key="1">
    <citation type="submission" date="2016-10" db="EMBL/GenBank/DDBJ databases">
        <authorList>
            <person name="Varghese N."/>
            <person name="Submissions S."/>
        </authorList>
    </citation>
    <scope>NUCLEOTIDE SEQUENCE [LARGE SCALE GENOMIC DNA]</scope>
    <source>
        <strain evidence="7">CCM 7469</strain>
    </source>
</reference>
<dbReference type="PRINTS" id="PR00778">
    <property type="entry name" value="HTHARSR"/>
</dbReference>
<protein>
    <submittedName>
        <fullName evidence="6">ArsR family transcriptional regulator</fullName>
    </submittedName>
</protein>
<feature type="region of interest" description="Disordered" evidence="4">
    <location>
        <begin position="119"/>
        <end position="139"/>
    </location>
</feature>
<dbReference type="Gene3D" id="1.10.10.10">
    <property type="entry name" value="Winged helix-like DNA-binding domain superfamily/Winged helix DNA-binding domain"/>
    <property type="match status" value="1"/>
</dbReference>
<dbReference type="STRING" id="428992.SAMN05216272_10187"/>
<dbReference type="InterPro" id="IPR001845">
    <property type="entry name" value="HTH_ArsR_DNA-bd_dom"/>
</dbReference>
<dbReference type="EMBL" id="FNDS01000001">
    <property type="protein sequence ID" value="SDH33168.1"/>
    <property type="molecule type" value="Genomic_DNA"/>
</dbReference>
<evidence type="ECO:0000256" key="1">
    <source>
        <dbReference type="ARBA" id="ARBA00023015"/>
    </source>
</evidence>
<dbReference type="InterPro" id="IPR011991">
    <property type="entry name" value="ArsR-like_HTH"/>
</dbReference>
<dbReference type="PROSITE" id="PS50987">
    <property type="entry name" value="HTH_ARSR_2"/>
    <property type="match status" value="1"/>
</dbReference>
<keyword evidence="1" id="KW-0805">Transcription regulation</keyword>
<name>A0A1G8BJ38_9PSED</name>
<feature type="domain" description="HTH arsR-type" evidence="5">
    <location>
        <begin position="12"/>
        <end position="105"/>
    </location>
</feature>
<gene>
    <name evidence="6" type="ORF">SAMN05216272_10187</name>
</gene>
<evidence type="ECO:0000313" key="6">
    <source>
        <dbReference type="EMBL" id="SDH33168.1"/>
    </source>
</evidence>
<dbReference type="Proteomes" id="UP000199636">
    <property type="component" value="Unassembled WGS sequence"/>
</dbReference>
<evidence type="ECO:0000313" key="7">
    <source>
        <dbReference type="Proteomes" id="UP000199636"/>
    </source>
</evidence>
<dbReference type="SMART" id="SM00418">
    <property type="entry name" value="HTH_ARSR"/>
    <property type="match status" value="1"/>
</dbReference>
<dbReference type="InterPro" id="IPR036390">
    <property type="entry name" value="WH_DNA-bd_sf"/>
</dbReference>
<sequence length="139" mass="15084">MSPLGGDDLEALKAHSNEAAELLRLLANPTRLLLLCHIARNECSVAELERDLGLRQPGLSQQLAELRQNKLVKTRRESRSVYYTIADERVRVLLAALHGAFCGGPPPPTLGEGQALLAQPTQAAPAARGDSARFAQVRR</sequence>
<dbReference type="Pfam" id="PF01022">
    <property type="entry name" value="HTH_5"/>
    <property type="match status" value="1"/>
</dbReference>
<dbReference type="AlphaFoldDB" id="A0A1G8BJ38"/>
<dbReference type="NCBIfam" id="NF033788">
    <property type="entry name" value="HTH_metalloreg"/>
    <property type="match status" value="1"/>
</dbReference>
<accession>A0A1G8BJ38</accession>